<proteinExistence type="predicted"/>
<gene>
    <name evidence="1" type="ORF">S03H2_39876</name>
</gene>
<sequence length="32" mass="3548">LATHKPELLADNVTKELEEIVKKAQRNLTSSA</sequence>
<evidence type="ECO:0000313" key="1">
    <source>
        <dbReference type="EMBL" id="GAH52130.1"/>
    </source>
</evidence>
<name>X1H4X2_9ZZZZ</name>
<feature type="non-terminal residue" evidence="1">
    <location>
        <position position="1"/>
    </location>
</feature>
<accession>X1H4X2</accession>
<dbReference type="EMBL" id="BARU01024685">
    <property type="protein sequence ID" value="GAH52130.1"/>
    <property type="molecule type" value="Genomic_DNA"/>
</dbReference>
<organism evidence="1">
    <name type="scientific">marine sediment metagenome</name>
    <dbReference type="NCBI Taxonomy" id="412755"/>
    <lineage>
        <taxon>unclassified sequences</taxon>
        <taxon>metagenomes</taxon>
        <taxon>ecological metagenomes</taxon>
    </lineage>
</organism>
<dbReference type="AlphaFoldDB" id="X1H4X2"/>
<protein>
    <submittedName>
        <fullName evidence="1">Uncharacterized protein</fullName>
    </submittedName>
</protein>
<comment type="caution">
    <text evidence="1">The sequence shown here is derived from an EMBL/GenBank/DDBJ whole genome shotgun (WGS) entry which is preliminary data.</text>
</comment>
<reference evidence="1" key="1">
    <citation type="journal article" date="2014" name="Front. Microbiol.">
        <title>High frequency of phylogenetically diverse reductive dehalogenase-homologous genes in deep subseafloor sedimentary metagenomes.</title>
        <authorList>
            <person name="Kawai M."/>
            <person name="Futagami T."/>
            <person name="Toyoda A."/>
            <person name="Takaki Y."/>
            <person name="Nishi S."/>
            <person name="Hori S."/>
            <person name="Arai W."/>
            <person name="Tsubouchi T."/>
            <person name="Morono Y."/>
            <person name="Uchiyama I."/>
            <person name="Ito T."/>
            <person name="Fujiyama A."/>
            <person name="Inagaki F."/>
            <person name="Takami H."/>
        </authorList>
    </citation>
    <scope>NUCLEOTIDE SEQUENCE</scope>
    <source>
        <strain evidence="1">Expedition CK06-06</strain>
    </source>
</reference>